<dbReference type="InterPro" id="IPR011006">
    <property type="entry name" value="CheY-like_superfamily"/>
</dbReference>
<dbReference type="RefSeq" id="WP_332293146.1">
    <property type="nucleotide sequence ID" value="NZ_JAZIBG010000056.1"/>
</dbReference>
<dbReference type="Pfam" id="PF00512">
    <property type="entry name" value="HisKA"/>
    <property type="match status" value="1"/>
</dbReference>
<proteinExistence type="predicted"/>
<keyword evidence="3 4" id="KW-0597">Phosphoprotein</keyword>
<dbReference type="GO" id="GO:0000155">
    <property type="term" value="F:phosphorelay sensor kinase activity"/>
    <property type="evidence" value="ECO:0007669"/>
    <property type="project" value="InterPro"/>
</dbReference>
<dbReference type="InterPro" id="IPR036097">
    <property type="entry name" value="HisK_dim/P_sf"/>
</dbReference>
<comment type="catalytic activity">
    <reaction evidence="1">
        <text>ATP + protein L-histidine = ADP + protein N-phospho-L-histidine.</text>
        <dbReference type="EC" id="2.7.13.3"/>
    </reaction>
</comment>
<dbReference type="InterPro" id="IPR004358">
    <property type="entry name" value="Sig_transdc_His_kin-like_C"/>
</dbReference>
<dbReference type="PRINTS" id="PR00344">
    <property type="entry name" value="BCTRLSENSOR"/>
</dbReference>
<evidence type="ECO:0000256" key="2">
    <source>
        <dbReference type="ARBA" id="ARBA00012438"/>
    </source>
</evidence>
<evidence type="ECO:0000256" key="4">
    <source>
        <dbReference type="PROSITE-ProRule" id="PRU00169"/>
    </source>
</evidence>
<dbReference type="PROSITE" id="PS50109">
    <property type="entry name" value="HIS_KIN"/>
    <property type="match status" value="1"/>
</dbReference>
<dbReference type="InterPro" id="IPR003594">
    <property type="entry name" value="HATPase_dom"/>
</dbReference>
<keyword evidence="8" id="KW-1185">Reference proteome</keyword>
<evidence type="ECO:0000259" key="5">
    <source>
        <dbReference type="PROSITE" id="PS50109"/>
    </source>
</evidence>
<dbReference type="SMART" id="SM00388">
    <property type="entry name" value="HisKA"/>
    <property type="match status" value="1"/>
</dbReference>
<dbReference type="SMART" id="SM00448">
    <property type="entry name" value="REC"/>
    <property type="match status" value="1"/>
</dbReference>
<feature type="domain" description="Histidine kinase" evidence="5">
    <location>
        <begin position="375"/>
        <end position="592"/>
    </location>
</feature>
<accession>A0AAW9QPB0</accession>
<evidence type="ECO:0000259" key="6">
    <source>
        <dbReference type="PROSITE" id="PS50110"/>
    </source>
</evidence>
<dbReference type="InterPro" id="IPR001789">
    <property type="entry name" value="Sig_transdc_resp-reg_receiver"/>
</dbReference>
<keyword evidence="7" id="KW-0067">ATP-binding</keyword>
<dbReference type="InterPro" id="IPR005467">
    <property type="entry name" value="His_kinase_dom"/>
</dbReference>
<evidence type="ECO:0000256" key="1">
    <source>
        <dbReference type="ARBA" id="ARBA00000085"/>
    </source>
</evidence>
<dbReference type="GO" id="GO:0005524">
    <property type="term" value="F:ATP binding"/>
    <property type="evidence" value="ECO:0007669"/>
    <property type="project" value="UniProtKB-KW"/>
</dbReference>
<dbReference type="InterPro" id="IPR003661">
    <property type="entry name" value="HisK_dim/P_dom"/>
</dbReference>
<dbReference type="SUPFAM" id="SSF55874">
    <property type="entry name" value="ATPase domain of HSP90 chaperone/DNA topoisomerase II/histidine kinase"/>
    <property type="match status" value="1"/>
</dbReference>
<reference evidence="7 8" key="1">
    <citation type="submission" date="2024-02" db="EMBL/GenBank/DDBJ databases">
        <title>Genome sequence of Aquincola sp. MAHUQ-54.</title>
        <authorList>
            <person name="Huq M.A."/>
        </authorList>
    </citation>
    <scope>NUCLEOTIDE SEQUENCE [LARGE SCALE GENOMIC DNA]</scope>
    <source>
        <strain evidence="7 8">MAHUQ-54</strain>
    </source>
</reference>
<dbReference type="EC" id="2.7.13.3" evidence="2"/>
<evidence type="ECO:0000313" key="8">
    <source>
        <dbReference type="Proteomes" id="UP001336250"/>
    </source>
</evidence>
<dbReference type="AlphaFoldDB" id="A0AAW9QPB0"/>
<dbReference type="Pfam" id="PF00072">
    <property type="entry name" value="Response_reg"/>
    <property type="match status" value="1"/>
</dbReference>
<dbReference type="EMBL" id="JAZIBG010000056">
    <property type="protein sequence ID" value="MEF7617384.1"/>
    <property type="molecule type" value="Genomic_DNA"/>
</dbReference>
<feature type="domain" description="Response regulatory" evidence="6">
    <location>
        <begin position="612"/>
        <end position="722"/>
    </location>
</feature>
<gene>
    <name evidence="7" type="ORF">V4F39_25960</name>
</gene>
<evidence type="ECO:0000256" key="3">
    <source>
        <dbReference type="ARBA" id="ARBA00022553"/>
    </source>
</evidence>
<keyword evidence="7" id="KW-0547">Nucleotide-binding</keyword>
<dbReference type="Pfam" id="PF02518">
    <property type="entry name" value="HATPase_c"/>
    <property type="match status" value="1"/>
</dbReference>
<dbReference type="SUPFAM" id="SSF47384">
    <property type="entry name" value="Homodimeric domain of signal transducing histidine kinase"/>
    <property type="match status" value="1"/>
</dbReference>
<dbReference type="Proteomes" id="UP001336250">
    <property type="component" value="Unassembled WGS sequence"/>
</dbReference>
<dbReference type="SMART" id="SM00387">
    <property type="entry name" value="HATPase_c"/>
    <property type="match status" value="1"/>
</dbReference>
<comment type="caution">
    <text evidence="7">The sequence shown here is derived from an EMBL/GenBank/DDBJ whole genome shotgun (WGS) entry which is preliminary data.</text>
</comment>
<evidence type="ECO:0000313" key="7">
    <source>
        <dbReference type="EMBL" id="MEF7617384.1"/>
    </source>
</evidence>
<dbReference type="Gene3D" id="3.40.50.2300">
    <property type="match status" value="1"/>
</dbReference>
<dbReference type="Gene3D" id="1.10.287.130">
    <property type="match status" value="1"/>
</dbReference>
<dbReference type="CDD" id="cd18774">
    <property type="entry name" value="PDC2_HK_sensor"/>
    <property type="match status" value="1"/>
</dbReference>
<dbReference type="PANTHER" id="PTHR43065">
    <property type="entry name" value="SENSOR HISTIDINE KINASE"/>
    <property type="match status" value="1"/>
</dbReference>
<protein>
    <recommendedName>
        <fullName evidence="2">histidine kinase</fullName>
        <ecNumber evidence="2">2.7.13.3</ecNumber>
    </recommendedName>
</protein>
<dbReference type="InterPro" id="IPR036890">
    <property type="entry name" value="HATPase_C_sf"/>
</dbReference>
<dbReference type="PANTHER" id="PTHR43065:SF49">
    <property type="entry name" value="HISTIDINE KINASE"/>
    <property type="match status" value="1"/>
</dbReference>
<sequence>MSIRLRLLTLVFAVWLPAAAGFGLLAWYTHEEQAAATLEQVEQFGLAVSTVVERELDKRVILARALAASNAARDGDFAQFHEEARNATQGTSDWALLAEADRHLVNTRAPLPFDPVPRVKPAPLTQREPHVMFVQQGPVARKPVITIFVPIPGASPQRYNVGVSFEPAVLQQILDATPPPFRGLVVVVDNEQVIMARSRDPEKWFGVSASPGFQQRILRNGTGFAASTTLDGVPSMTYLTPRSAYGWSVVVSVPMTELDAAAQRASAKAVAAAAVLLVIGLGLALLGARRISHTVDALRTSAALLGDNRVPERLNTGLSEVDEVGETLHAAGMKASEANQVLERRVLEAVQQAQEAQTRLLQGQKLEAIGRLTAGVAHDFNNLLQTIKTAHHVLGRSIAHERDRRVLEGAVRATSKASDLVKQLMTFGRVQTLLPTAVNLADVVLKGHELTRTAVGSSIVLSASLEPGLPDVHADPVQLEMALLNLVFNARDALPSGGRITIGARQAAPEETQHLGEGRFVRLEVADDGAGMSEEVRTRAFEPYFTTKPVGSGSGIGLAQVHAFARQSGGDITLSSELGAGTRVCLFLPVAACGAAAPAPSPSGAPLHSALHLLVVEDDALIASVTTGALEAEGYAVRLCTTADEAMAVLRGGEQFDVLFTDVVMPGKLNGLDLVRWCAAERPGLPVVVTTGYAENLNSISAEILRKPYDIEALIASLERAHAGPAAPPPRGAAGR</sequence>
<organism evidence="7 8">
    <name type="scientific">Aquincola agrisoli</name>
    <dbReference type="NCBI Taxonomy" id="3119538"/>
    <lineage>
        <taxon>Bacteria</taxon>
        <taxon>Pseudomonadati</taxon>
        <taxon>Pseudomonadota</taxon>
        <taxon>Betaproteobacteria</taxon>
        <taxon>Burkholderiales</taxon>
        <taxon>Sphaerotilaceae</taxon>
        <taxon>Aquincola</taxon>
    </lineage>
</organism>
<dbReference type="PROSITE" id="PS50110">
    <property type="entry name" value="RESPONSE_REGULATORY"/>
    <property type="match status" value="1"/>
</dbReference>
<dbReference type="Gene3D" id="3.30.565.10">
    <property type="entry name" value="Histidine kinase-like ATPase, C-terminal domain"/>
    <property type="match status" value="1"/>
</dbReference>
<name>A0AAW9QPB0_9BURK</name>
<dbReference type="SUPFAM" id="SSF52172">
    <property type="entry name" value="CheY-like"/>
    <property type="match status" value="1"/>
</dbReference>
<feature type="modified residue" description="4-aspartylphosphate" evidence="4">
    <location>
        <position position="662"/>
    </location>
</feature>